<dbReference type="PaxDb" id="29760-VIT_10s0042g00660.t01"/>
<evidence type="ECO:0000313" key="1">
    <source>
        <dbReference type="EMBL" id="CBI29033.3"/>
    </source>
</evidence>
<gene>
    <name evidence="1" type="ordered locus">VIT_10s0042g00660</name>
</gene>
<dbReference type="HOGENOM" id="CLU_3261562_0_0_1"/>
<dbReference type="Proteomes" id="UP000009183">
    <property type="component" value="Chromosome 10"/>
</dbReference>
<keyword evidence="2" id="KW-1185">Reference proteome</keyword>
<reference evidence="2" key="1">
    <citation type="journal article" date="2007" name="Nature">
        <title>The grapevine genome sequence suggests ancestral hexaploidization in major angiosperm phyla.</title>
        <authorList>
            <consortium name="The French-Italian Public Consortium for Grapevine Genome Characterization."/>
            <person name="Jaillon O."/>
            <person name="Aury J.-M."/>
            <person name="Noel B."/>
            <person name="Policriti A."/>
            <person name="Clepet C."/>
            <person name="Casagrande A."/>
            <person name="Choisne N."/>
            <person name="Aubourg S."/>
            <person name="Vitulo N."/>
            <person name="Jubin C."/>
            <person name="Vezzi A."/>
            <person name="Legeai F."/>
            <person name="Hugueney P."/>
            <person name="Dasilva C."/>
            <person name="Horner D."/>
            <person name="Mica E."/>
            <person name="Jublot D."/>
            <person name="Poulain J."/>
            <person name="Bruyere C."/>
            <person name="Billault A."/>
            <person name="Segurens B."/>
            <person name="Gouyvenoux M."/>
            <person name="Ugarte E."/>
            <person name="Cattonaro F."/>
            <person name="Anthouard V."/>
            <person name="Vico V."/>
            <person name="Del Fabbro C."/>
            <person name="Alaux M."/>
            <person name="Di Gaspero G."/>
            <person name="Dumas V."/>
            <person name="Felice N."/>
            <person name="Paillard S."/>
            <person name="Juman I."/>
            <person name="Moroldo M."/>
            <person name="Scalabrin S."/>
            <person name="Canaguier A."/>
            <person name="Le Clainche I."/>
            <person name="Malacrida G."/>
            <person name="Durand E."/>
            <person name="Pesole G."/>
            <person name="Laucou V."/>
            <person name="Chatelet P."/>
            <person name="Merdinoglu D."/>
            <person name="Delledonne M."/>
            <person name="Pezzotti M."/>
            <person name="Lecharny A."/>
            <person name="Scarpelli C."/>
            <person name="Artiguenave F."/>
            <person name="Pe M.E."/>
            <person name="Valle G."/>
            <person name="Morgante M."/>
            <person name="Caboche M."/>
            <person name="Adam-Blondon A.-F."/>
            <person name="Weissenbach J."/>
            <person name="Quetier F."/>
            <person name="Wincker P."/>
        </authorList>
    </citation>
    <scope>NUCLEOTIDE SEQUENCE [LARGE SCALE GENOMIC DNA]</scope>
    <source>
        <strain evidence="2">cv. Pinot noir / PN40024</strain>
    </source>
</reference>
<dbReference type="InParanoid" id="D7TEW0"/>
<sequence length="42" mass="5015">MELITQSLEKIKTLQEEEENLCSFNGTYNQIYEETKKTNYPI</sequence>
<proteinExistence type="predicted"/>
<evidence type="ECO:0000313" key="2">
    <source>
        <dbReference type="Proteomes" id="UP000009183"/>
    </source>
</evidence>
<organism evidence="1 2">
    <name type="scientific">Vitis vinifera</name>
    <name type="common">Grape</name>
    <dbReference type="NCBI Taxonomy" id="29760"/>
    <lineage>
        <taxon>Eukaryota</taxon>
        <taxon>Viridiplantae</taxon>
        <taxon>Streptophyta</taxon>
        <taxon>Embryophyta</taxon>
        <taxon>Tracheophyta</taxon>
        <taxon>Spermatophyta</taxon>
        <taxon>Magnoliopsida</taxon>
        <taxon>eudicotyledons</taxon>
        <taxon>Gunneridae</taxon>
        <taxon>Pentapetalae</taxon>
        <taxon>rosids</taxon>
        <taxon>Vitales</taxon>
        <taxon>Vitaceae</taxon>
        <taxon>Viteae</taxon>
        <taxon>Vitis</taxon>
    </lineage>
</organism>
<name>D7TEW0_VITVI</name>
<accession>D7TEW0</accession>
<dbReference type="EMBL" id="FN595766">
    <property type="protein sequence ID" value="CBI29033.3"/>
    <property type="molecule type" value="Genomic_DNA"/>
</dbReference>
<dbReference type="AlphaFoldDB" id="D7TEW0"/>
<protein>
    <submittedName>
        <fullName evidence="1">Uncharacterized protein</fullName>
    </submittedName>
</protein>